<feature type="transmembrane region" description="Helical" evidence="7">
    <location>
        <begin position="87"/>
        <end position="106"/>
    </location>
</feature>
<feature type="domain" description="Major facilitator superfamily (MFS) profile" evidence="8">
    <location>
        <begin position="21"/>
        <end position="471"/>
    </location>
</feature>
<dbReference type="PANTHER" id="PTHR42718:SF46">
    <property type="entry name" value="BLR6921 PROTEIN"/>
    <property type="match status" value="1"/>
</dbReference>
<dbReference type="PROSITE" id="PS50850">
    <property type="entry name" value="MFS"/>
    <property type="match status" value="1"/>
</dbReference>
<feature type="transmembrane region" description="Helical" evidence="7">
    <location>
        <begin position="20"/>
        <end position="43"/>
    </location>
</feature>
<keyword evidence="6 7" id="KW-0472">Membrane</keyword>
<feature type="transmembrane region" description="Helical" evidence="7">
    <location>
        <begin position="444"/>
        <end position="465"/>
    </location>
</feature>
<feature type="transmembrane region" description="Helical" evidence="7">
    <location>
        <begin position="144"/>
        <end position="166"/>
    </location>
</feature>
<evidence type="ECO:0000256" key="1">
    <source>
        <dbReference type="ARBA" id="ARBA00004651"/>
    </source>
</evidence>
<dbReference type="InterPro" id="IPR020846">
    <property type="entry name" value="MFS_dom"/>
</dbReference>
<evidence type="ECO:0000256" key="3">
    <source>
        <dbReference type="ARBA" id="ARBA00022475"/>
    </source>
</evidence>
<keyword evidence="10" id="KW-1185">Reference proteome</keyword>
<evidence type="ECO:0000256" key="4">
    <source>
        <dbReference type="ARBA" id="ARBA00022692"/>
    </source>
</evidence>
<comment type="subcellular location">
    <subcellularLocation>
        <location evidence="1">Cell membrane</location>
        <topology evidence="1">Multi-pass membrane protein</topology>
    </subcellularLocation>
</comment>
<feature type="transmembrane region" description="Helical" evidence="7">
    <location>
        <begin position="55"/>
        <end position="75"/>
    </location>
</feature>
<dbReference type="SUPFAM" id="SSF103473">
    <property type="entry name" value="MFS general substrate transporter"/>
    <property type="match status" value="1"/>
</dbReference>
<evidence type="ECO:0000256" key="7">
    <source>
        <dbReference type="SAM" id="Phobius"/>
    </source>
</evidence>
<evidence type="ECO:0000256" key="2">
    <source>
        <dbReference type="ARBA" id="ARBA00022448"/>
    </source>
</evidence>
<evidence type="ECO:0000256" key="5">
    <source>
        <dbReference type="ARBA" id="ARBA00022989"/>
    </source>
</evidence>
<feature type="transmembrane region" description="Helical" evidence="7">
    <location>
        <begin position="205"/>
        <end position="224"/>
    </location>
</feature>
<feature type="transmembrane region" description="Helical" evidence="7">
    <location>
        <begin position="305"/>
        <end position="329"/>
    </location>
</feature>
<evidence type="ECO:0000256" key="6">
    <source>
        <dbReference type="ARBA" id="ARBA00023136"/>
    </source>
</evidence>
<feature type="transmembrane region" description="Helical" evidence="7">
    <location>
        <begin position="341"/>
        <end position="363"/>
    </location>
</feature>
<dbReference type="Gene3D" id="1.20.1720.10">
    <property type="entry name" value="Multidrug resistance protein D"/>
    <property type="match status" value="1"/>
</dbReference>
<feature type="transmembrane region" description="Helical" evidence="7">
    <location>
        <begin position="230"/>
        <end position="251"/>
    </location>
</feature>
<feature type="transmembrane region" description="Helical" evidence="7">
    <location>
        <begin position="272"/>
        <end position="293"/>
    </location>
</feature>
<dbReference type="CDD" id="cd17504">
    <property type="entry name" value="MFS_MMR_MDR_like"/>
    <property type="match status" value="1"/>
</dbReference>
<name>A0ABX1RCN2_9PSEU</name>
<feature type="transmembrane region" description="Helical" evidence="7">
    <location>
        <begin position="112"/>
        <end position="132"/>
    </location>
</feature>
<comment type="caution">
    <text evidence="9">The sequence shown here is derived from an EMBL/GenBank/DDBJ whole genome shotgun (WGS) entry which is preliminary data.</text>
</comment>
<feature type="transmembrane region" description="Helical" evidence="7">
    <location>
        <begin position="172"/>
        <end position="193"/>
    </location>
</feature>
<dbReference type="InterPro" id="IPR011701">
    <property type="entry name" value="MFS"/>
</dbReference>
<keyword evidence="5 7" id="KW-1133">Transmembrane helix</keyword>
<feature type="transmembrane region" description="Helical" evidence="7">
    <location>
        <begin position="369"/>
        <end position="392"/>
    </location>
</feature>
<keyword evidence="2" id="KW-0813">Transport</keyword>
<keyword evidence="3" id="KW-1003">Cell membrane</keyword>
<evidence type="ECO:0000313" key="9">
    <source>
        <dbReference type="EMBL" id="NMH76973.1"/>
    </source>
</evidence>
<dbReference type="Pfam" id="PF07690">
    <property type="entry name" value="MFS_1"/>
    <property type="match status" value="1"/>
</dbReference>
<proteinExistence type="predicted"/>
<dbReference type="Proteomes" id="UP001296706">
    <property type="component" value="Unassembled WGS sequence"/>
</dbReference>
<evidence type="ECO:0000259" key="8">
    <source>
        <dbReference type="PROSITE" id="PS50850"/>
    </source>
</evidence>
<gene>
    <name evidence="9" type="ORF">HF577_07665</name>
</gene>
<keyword evidence="4 7" id="KW-0812">Transmembrane</keyword>
<accession>A0ABX1RCN2</accession>
<evidence type="ECO:0000313" key="10">
    <source>
        <dbReference type="Proteomes" id="UP001296706"/>
    </source>
</evidence>
<dbReference type="Gene3D" id="1.20.1250.20">
    <property type="entry name" value="MFS general substrate transporter like domains"/>
    <property type="match status" value="1"/>
</dbReference>
<reference evidence="9 10" key="1">
    <citation type="submission" date="2020-04" db="EMBL/GenBank/DDBJ databases">
        <authorList>
            <person name="Klaysubun C."/>
            <person name="Duangmal K."/>
            <person name="Lipun K."/>
        </authorList>
    </citation>
    <scope>NUCLEOTIDE SEQUENCE [LARGE SCALE GENOMIC DNA]</scope>
    <source>
        <strain evidence="9 10">JCM 11839</strain>
    </source>
</reference>
<organism evidence="9 10">
    <name type="scientific">Pseudonocardia xinjiangensis</name>
    <dbReference type="NCBI Taxonomy" id="75289"/>
    <lineage>
        <taxon>Bacteria</taxon>
        <taxon>Bacillati</taxon>
        <taxon>Actinomycetota</taxon>
        <taxon>Actinomycetes</taxon>
        <taxon>Pseudonocardiales</taxon>
        <taxon>Pseudonocardiaceae</taxon>
        <taxon>Pseudonocardia</taxon>
    </lineage>
</organism>
<dbReference type="InterPro" id="IPR036259">
    <property type="entry name" value="MFS_trans_sf"/>
</dbReference>
<sequence length="486" mass="48562">MATIACSGGKVVVPSARPALVIGVLASCGLAVSLMQTLVVPLLPQFPRLLSASPATVAWLVTATLVAGAVCAPVLGRLGDMYGKRRMLLVALAMVTAGSALGAVAPGVGVLIAARALQGAALGVVALGISIMRDLLPPDRVGSGIALMSSSLGIGGAVSLPITGLVAQHASWRWLFAGAAVVGAAQFFLVRAVVRESPQRSGGRFDLPGAVGLALALVCVLLAISKGAEWGWGSTRVLGLLAAAVVLFALWSRLELRVRSPLVDLRVSARPTVLWTNVASVLIGFAMFAGFLVTTQVLQAPQASGYGFGLSLVAAGVVLLPIGAAMTIFSPVSASVSRRRGARTTLVLGTCVLAVGNVAMATLPGSIPLIMAASTVTAIGAALAYSALPLLIMDAVPSTETAAANSLNTLMRMLGTSSCSAVVAAVTTGLVTSVNGQLLPSSTAYTVVFLSAAAAAVVGAVLAAVTPRTRAPGSATPDLVPAGAQA</sequence>
<protein>
    <submittedName>
        <fullName evidence="9">MFS transporter</fullName>
    </submittedName>
</protein>
<feature type="transmembrane region" description="Helical" evidence="7">
    <location>
        <begin position="413"/>
        <end position="432"/>
    </location>
</feature>
<dbReference type="PANTHER" id="PTHR42718">
    <property type="entry name" value="MAJOR FACILITATOR SUPERFAMILY MULTIDRUG TRANSPORTER MFSC"/>
    <property type="match status" value="1"/>
</dbReference>
<dbReference type="EMBL" id="JAAXKY010000016">
    <property type="protein sequence ID" value="NMH76973.1"/>
    <property type="molecule type" value="Genomic_DNA"/>
</dbReference>